<dbReference type="EMBL" id="HG994371">
    <property type="protein sequence ID" value="CAF1998073.1"/>
    <property type="molecule type" value="Genomic_DNA"/>
</dbReference>
<proteinExistence type="predicted"/>
<organism evidence="2">
    <name type="scientific">Brassica napus</name>
    <name type="common">Rape</name>
    <dbReference type="NCBI Taxonomy" id="3708"/>
    <lineage>
        <taxon>Eukaryota</taxon>
        <taxon>Viridiplantae</taxon>
        <taxon>Streptophyta</taxon>
        <taxon>Embryophyta</taxon>
        <taxon>Tracheophyta</taxon>
        <taxon>Spermatophyta</taxon>
        <taxon>Magnoliopsida</taxon>
        <taxon>eudicotyledons</taxon>
        <taxon>Gunneridae</taxon>
        <taxon>Pentapetalae</taxon>
        <taxon>rosids</taxon>
        <taxon>malvids</taxon>
        <taxon>Brassicales</taxon>
        <taxon>Brassicaceae</taxon>
        <taxon>Brassiceae</taxon>
        <taxon>Brassica</taxon>
    </lineage>
</organism>
<dbReference type="AlphaFoldDB" id="A0A816MGQ9"/>
<feature type="compositionally biased region" description="Basic residues" evidence="1">
    <location>
        <begin position="27"/>
        <end position="45"/>
    </location>
</feature>
<reference evidence="2" key="1">
    <citation type="submission" date="2021-01" db="EMBL/GenBank/DDBJ databases">
        <authorList>
            <consortium name="Genoscope - CEA"/>
            <person name="William W."/>
        </authorList>
    </citation>
    <scope>NUCLEOTIDE SEQUENCE</scope>
</reference>
<feature type="non-terminal residue" evidence="2">
    <location>
        <position position="1"/>
    </location>
</feature>
<feature type="region of interest" description="Disordered" evidence="1">
    <location>
        <begin position="81"/>
        <end position="119"/>
    </location>
</feature>
<feature type="compositionally biased region" description="Basic and acidic residues" evidence="1">
    <location>
        <begin position="9"/>
        <end position="26"/>
    </location>
</feature>
<feature type="region of interest" description="Disordered" evidence="1">
    <location>
        <begin position="1"/>
        <end position="65"/>
    </location>
</feature>
<name>A0A816MGQ9_BRANA</name>
<evidence type="ECO:0000256" key="1">
    <source>
        <dbReference type="SAM" id="MobiDB-lite"/>
    </source>
</evidence>
<accession>A0A816MGQ9</accession>
<dbReference type="Proteomes" id="UP001295469">
    <property type="component" value="Chromosome C07"/>
</dbReference>
<gene>
    <name evidence="2" type="ORF">DARMORV10_C07P32170.1</name>
</gene>
<feature type="compositionally biased region" description="Basic and acidic residues" evidence="1">
    <location>
        <begin position="54"/>
        <end position="65"/>
    </location>
</feature>
<evidence type="ECO:0000313" key="2">
    <source>
        <dbReference type="EMBL" id="CAF1998073.1"/>
    </source>
</evidence>
<protein>
    <submittedName>
        <fullName evidence="2">(rape) hypothetical protein</fullName>
    </submittedName>
</protein>
<feature type="non-terminal residue" evidence="2">
    <location>
        <position position="171"/>
    </location>
</feature>
<feature type="compositionally biased region" description="Acidic residues" evidence="1">
    <location>
        <begin position="99"/>
        <end position="113"/>
    </location>
</feature>
<sequence>VSLANESQEGEKEASASKDEVGQEHKSKAKSRPRKRSRSRARARARALSSPPEDSVRVEVVESKNALDVKVQDSASLIREKDSTVVESSPVAGSVEEGSQLEEGEISGEEVEDLVQGSKESQNEMYVQEEEKSMWLTKHSKNFQRALRQHKLWEASGAVGKPPKSARLLDR</sequence>